<dbReference type="InterPro" id="IPR037972">
    <property type="entry name" value="RepB_N"/>
</dbReference>
<reference evidence="3 4" key="1">
    <citation type="submission" date="2020-06" db="EMBL/GenBank/DDBJ databases">
        <title>Schlegella sp. ID0723 isolated from air conditioner.</title>
        <authorList>
            <person name="Kim D.Y."/>
            <person name="Kim D.-U."/>
        </authorList>
    </citation>
    <scope>NUCLEOTIDE SEQUENCE [LARGE SCALE GENOMIC DNA]</scope>
    <source>
        <strain evidence="3 4">ID0723</strain>
    </source>
</reference>
<keyword evidence="4" id="KW-1185">Reference proteome</keyword>
<dbReference type="InterPro" id="IPR050336">
    <property type="entry name" value="Chromosome_partition/occlusion"/>
</dbReference>
<dbReference type="SMART" id="SM00470">
    <property type="entry name" value="ParB"/>
    <property type="match status" value="1"/>
</dbReference>
<dbReference type="Pfam" id="PF02195">
    <property type="entry name" value="ParB_N"/>
    <property type="match status" value="1"/>
</dbReference>
<dbReference type="Gene3D" id="1.10.10.2830">
    <property type="match status" value="1"/>
</dbReference>
<proteinExistence type="inferred from homology"/>
<name>A0A7Y6TYZ8_9BURK</name>
<sequence>MATPKKGQGIAFKIPDHVEAPAPAPAAAAEAQADVRPAVPRTGVGMLSRMLSGAAADTEAVSKLNAEIEKLKLQVGEQLIDPRQIVLTRWADRHPDSFSSQAFMELKREIESAGGNVQPIKVRPVRGGAAEQTDGPRFELVYGSRRTRACLELGLPVRAVVDENVDDQTLYVQMQRENRGRSNLSAWEQGVSYHKALNEGLFPSARRLAEQIGLDHSNVAKALRVAELPQEVVGAFRSPVEIQFRWAVALDKAFEQDPDAVLAAARSLAGRSPRPAAAEVFRVLTDAASRKPKAKAKEVTQTFVLADGKKGVIRAGKGGAVNVELPRGVLSPTRWTAFETALQKVLAELQDAP</sequence>
<feature type="domain" description="ParB-like N-terminal" evidence="2">
    <location>
        <begin position="78"/>
        <end position="179"/>
    </location>
</feature>
<organism evidence="3 4">
    <name type="scientific">Piscinibacter koreensis</name>
    <dbReference type="NCBI Taxonomy" id="2742824"/>
    <lineage>
        <taxon>Bacteria</taxon>
        <taxon>Pseudomonadati</taxon>
        <taxon>Pseudomonadota</taxon>
        <taxon>Betaproteobacteria</taxon>
        <taxon>Burkholderiales</taxon>
        <taxon>Sphaerotilaceae</taxon>
        <taxon>Piscinibacter</taxon>
    </lineage>
</organism>
<evidence type="ECO:0000259" key="2">
    <source>
        <dbReference type="SMART" id="SM00470"/>
    </source>
</evidence>
<gene>
    <name evidence="3" type="ORF">HQN59_23070</name>
</gene>
<dbReference type="NCBIfam" id="TIGR00180">
    <property type="entry name" value="parB_part"/>
    <property type="match status" value="1"/>
</dbReference>
<comment type="similarity">
    <text evidence="1">Belongs to the ParB family.</text>
</comment>
<dbReference type="Pfam" id="PF18090">
    <property type="entry name" value="SoPB_HTH"/>
    <property type="match status" value="1"/>
</dbReference>
<dbReference type="GO" id="GO:0005694">
    <property type="term" value="C:chromosome"/>
    <property type="evidence" value="ECO:0007669"/>
    <property type="project" value="TreeGrafter"/>
</dbReference>
<evidence type="ECO:0000313" key="4">
    <source>
        <dbReference type="Proteomes" id="UP000529637"/>
    </source>
</evidence>
<dbReference type="Gene3D" id="3.90.1530.30">
    <property type="match status" value="1"/>
</dbReference>
<dbReference type="PANTHER" id="PTHR33375:SF1">
    <property type="entry name" value="CHROMOSOME-PARTITIONING PROTEIN PARB-RELATED"/>
    <property type="match status" value="1"/>
</dbReference>
<dbReference type="InterPro" id="IPR003115">
    <property type="entry name" value="ParB_N"/>
</dbReference>
<dbReference type="PANTHER" id="PTHR33375">
    <property type="entry name" value="CHROMOSOME-PARTITIONING PROTEIN PARB-RELATED"/>
    <property type="match status" value="1"/>
</dbReference>
<dbReference type="SUPFAM" id="SSF109709">
    <property type="entry name" value="KorB DNA-binding domain-like"/>
    <property type="match status" value="1"/>
</dbReference>
<accession>A0A7Y6TYZ8</accession>
<evidence type="ECO:0000256" key="1">
    <source>
        <dbReference type="ARBA" id="ARBA00006295"/>
    </source>
</evidence>
<dbReference type="EMBL" id="JABWMJ010000015">
    <property type="protein sequence ID" value="NUZ08630.1"/>
    <property type="molecule type" value="Genomic_DNA"/>
</dbReference>
<dbReference type="RefSeq" id="WP_176071493.1">
    <property type="nucleotide sequence ID" value="NZ_JABWMJ010000015.1"/>
</dbReference>
<dbReference type="GO" id="GO:0003677">
    <property type="term" value="F:DNA binding"/>
    <property type="evidence" value="ECO:0007669"/>
    <property type="project" value="InterPro"/>
</dbReference>
<dbReference type="AlphaFoldDB" id="A0A7Y6TYZ8"/>
<dbReference type="SUPFAM" id="SSF110849">
    <property type="entry name" value="ParB/Sulfiredoxin"/>
    <property type="match status" value="1"/>
</dbReference>
<dbReference type="CDD" id="cd16405">
    <property type="entry name" value="RepB_like_N"/>
    <property type="match status" value="1"/>
</dbReference>
<protein>
    <submittedName>
        <fullName evidence="3">ParB/RepB/Spo0J family partition protein</fullName>
    </submittedName>
</protein>
<dbReference type="Proteomes" id="UP000529637">
    <property type="component" value="Unassembled WGS sequence"/>
</dbReference>
<dbReference type="InterPro" id="IPR040873">
    <property type="entry name" value="SoPB_HTH"/>
</dbReference>
<dbReference type="GO" id="GO:0007059">
    <property type="term" value="P:chromosome segregation"/>
    <property type="evidence" value="ECO:0007669"/>
    <property type="project" value="TreeGrafter"/>
</dbReference>
<dbReference type="InterPro" id="IPR036086">
    <property type="entry name" value="ParB/Sulfiredoxin_sf"/>
</dbReference>
<evidence type="ECO:0000313" key="3">
    <source>
        <dbReference type="EMBL" id="NUZ08630.1"/>
    </source>
</evidence>
<comment type="caution">
    <text evidence="3">The sequence shown here is derived from an EMBL/GenBank/DDBJ whole genome shotgun (WGS) entry which is preliminary data.</text>
</comment>
<dbReference type="InterPro" id="IPR004437">
    <property type="entry name" value="ParB/RepB/Spo0J"/>
</dbReference>